<dbReference type="RefSeq" id="WP_091773215.1">
    <property type="nucleotide sequence ID" value="NZ_CAESCL010000003.1"/>
</dbReference>
<name>A0A1H9EIJ4_9BACI</name>
<dbReference type="OrthoDB" id="1739831at2"/>
<keyword evidence="1" id="KW-0282">Flagellum</keyword>
<protein>
    <submittedName>
        <fullName evidence="1">Flagellar operon protein TIGR03826</fullName>
    </submittedName>
</protein>
<dbReference type="EMBL" id="FOES01000009">
    <property type="protein sequence ID" value="SEQ25479.1"/>
    <property type="molecule type" value="Genomic_DNA"/>
</dbReference>
<dbReference type="AlphaFoldDB" id="A0A1H9EIJ4"/>
<gene>
    <name evidence="1" type="ORF">SAMN05216362_10975</name>
</gene>
<organism evidence="1 2">
    <name type="scientific">Piscibacillus halophilus</name>
    <dbReference type="NCBI Taxonomy" id="571933"/>
    <lineage>
        <taxon>Bacteria</taxon>
        <taxon>Bacillati</taxon>
        <taxon>Bacillota</taxon>
        <taxon>Bacilli</taxon>
        <taxon>Bacillales</taxon>
        <taxon>Bacillaceae</taxon>
        <taxon>Piscibacillus</taxon>
    </lineage>
</organism>
<keyword evidence="1" id="KW-0966">Cell projection</keyword>
<keyword evidence="1" id="KW-0969">Cilium</keyword>
<evidence type="ECO:0000313" key="1">
    <source>
        <dbReference type="EMBL" id="SEQ25479.1"/>
    </source>
</evidence>
<reference evidence="1 2" key="1">
    <citation type="submission" date="2016-10" db="EMBL/GenBank/DDBJ databases">
        <authorList>
            <person name="de Groot N.N."/>
        </authorList>
    </citation>
    <scope>NUCLEOTIDE SEQUENCE [LARGE SCALE GENOMIC DNA]</scope>
    <source>
        <strain evidence="1 2">DSM 21633</strain>
    </source>
</reference>
<dbReference type="NCBIfam" id="TIGR03826">
    <property type="entry name" value="YvyF"/>
    <property type="match status" value="1"/>
</dbReference>
<accession>A0A1H9EIJ4</accession>
<keyword evidence="2" id="KW-1185">Reference proteome</keyword>
<dbReference type="STRING" id="571933.SAMN05216362_10975"/>
<proteinExistence type="predicted"/>
<dbReference type="Proteomes" id="UP000199427">
    <property type="component" value="Unassembled WGS sequence"/>
</dbReference>
<sequence>MAELANCPQCGELFVKGVITVCQSCYQEEEKKFEKVYAFIRQKKNRTATMYEVANETGVEESLITKWVKEKRIHPSHAPNLTYPCERCGNPISEGKLCSSCTITLKEDLTKESIKTVAEQQSDYSANRAYFNWNDKNK</sequence>
<dbReference type="InterPro" id="IPR022258">
    <property type="entry name" value="Flagellar_operon_YvyF"/>
</dbReference>
<evidence type="ECO:0000313" key="2">
    <source>
        <dbReference type="Proteomes" id="UP000199427"/>
    </source>
</evidence>